<reference evidence="2 3" key="1">
    <citation type="submission" date="2016-10" db="EMBL/GenBank/DDBJ databases">
        <authorList>
            <person name="Varghese N."/>
            <person name="Submissions S."/>
        </authorList>
    </citation>
    <scope>NUCLEOTIDE SEQUENCE [LARGE SCALE GENOMIC DNA]</scope>
    <source>
        <strain evidence="2 3">MAR_2009_60</strain>
    </source>
</reference>
<dbReference type="InterPro" id="IPR002035">
    <property type="entry name" value="VWF_A"/>
</dbReference>
<protein>
    <submittedName>
        <fullName evidence="2">Ca-activated chloride channel family protein</fullName>
    </submittedName>
</protein>
<sequence length="486" mass="53740">MKKLPFYLAALFIILSCEDDYDESQASISEDLNYGMEEIQQTERYTDYGENAFIKTVDQAISTFSVDADGASYANTRRFIELGQKPPTAAVRIEEFLNYFTFDYPEPSNNETISINSEITSCPWTENHYLMRLGMKGLSIPESEIPDANYVFLIDVSGSMGSPEKLELLKTGFKLMVDEMRDTDKIAIVTYAGNAAVLLQSTFGDEKNKIKAAIDQLGSGGSTAGAEGILTAYEIAENNYIPNGNNRIILGSDGDFNVGPSTTHELVELVEEKRDNGIYLTVLGVGSGNLNDSSMEQIANKGNGNYEYIDKLEQLKKVFIHEKGKFYAVAKDAKIQISFNTDIVDSYRLIGYENRSLNEDDFVDDTVDAGEIGSGQTITALYEIIIKDNTPNSSVGIFDFRYKKPNTEESRPLSLTIANSSTSIGESSDNMKFATGVAAFGLLMKDSEFKGNASKDMILELIENSLGADEFGYRTEFRELVSSIEN</sequence>
<dbReference type="InterPro" id="IPR022156">
    <property type="entry name" value="Uncharacterised_YfbK_N"/>
</dbReference>
<keyword evidence="3" id="KW-1185">Reference proteome</keyword>
<dbReference type="Proteomes" id="UP000199574">
    <property type="component" value="Chromosome I"/>
</dbReference>
<dbReference type="Pfam" id="PF00092">
    <property type="entry name" value="VWA"/>
    <property type="match status" value="1"/>
</dbReference>
<gene>
    <name evidence="2" type="ORF">SAMN05192545_1348</name>
</gene>
<accession>A0ABY0UBY6</accession>
<name>A0ABY0UBY6_9FLAO</name>
<dbReference type="Gene3D" id="3.40.50.410">
    <property type="entry name" value="von Willebrand factor, type A domain"/>
    <property type="match status" value="1"/>
</dbReference>
<dbReference type="InterPro" id="IPR021908">
    <property type="entry name" value="YfbK_C"/>
</dbReference>
<dbReference type="SMART" id="SM00327">
    <property type="entry name" value="VWA"/>
    <property type="match status" value="1"/>
</dbReference>
<dbReference type="PROSITE" id="PS50234">
    <property type="entry name" value="VWFA"/>
    <property type="match status" value="1"/>
</dbReference>
<dbReference type="GeneID" id="90594227"/>
<evidence type="ECO:0000259" key="1">
    <source>
        <dbReference type="PROSITE" id="PS50234"/>
    </source>
</evidence>
<proteinExistence type="predicted"/>
<dbReference type="InterPro" id="IPR051173">
    <property type="entry name" value="Ca_channel_alpha-2/delta"/>
</dbReference>
<dbReference type="Pfam" id="PF12034">
    <property type="entry name" value="YfbK_C"/>
    <property type="match status" value="1"/>
</dbReference>
<evidence type="ECO:0000313" key="3">
    <source>
        <dbReference type="Proteomes" id="UP000199574"/>
    </source>
</evidence>
<dbReference type="PANTHER" id="PTHR10166">
    <property type="entry name" value="VOLTAGE-DEPENDENT CALCIUM CHANNEL SUBUNIT ALPHA-2/DELTA-RELATED"/>
    <property type="match status" value="1"/>
</dbReference>
<dbReference type="InterPro" id="IPR036465">
    <property type="entry name" value="vWFA_dom_sf"/>
</dbReference>
<dbReference type="PROSITE" id="PS51257">
    <property type="entry name" value="PROKAR_LIPOPROTEIN"/>
    <property type="match status" value="1"/>
</dbReference>
<dbReference type="PANTHER" id="PTHR10166:SF37">
    <property type="entry name" value="STOLID, ISOFORM H"/>
    <property type="match status" value="1"/>
</dbReference>
<organism evidence="2 3">
    <name type="scientific">Maribacter dokdonensis</name>
    <dbReference type="NCBI Taxonomy" id="320912"/>
    <lineage>
        <taxon>Bacteria</taxon>
        <taxon>Pseudomonadati</taxon>
        <taxon>Bacteroidota</taxon>
        <taxon>Flavobacteriia</taxon>
        <taxon>Flavobacteriales</taxon>
        <taxon>Flavobacteriaceae</taxon>
        <taxon>Maribacter</taxon>
    </lineage>
</organism>
<evidence type="ECO:0000313" key="2">
    <source>
        <dbReference type="EMBL" id="SDS40970.1"/>
    </source>
</evidence>
<dbReference type="RefSeq" id="WP_091604156.1">
    <property type="nucleotide sequence ID" value="NZ_LT629754.1"/>
</dbReference>
<dbReference type="CDD" id="cd01465">
    <property type="entry name" value="vWA_subgroup"/>
    <property type="match status" value="1"/>
</dbReference>
<dbReference type="EMBL" id="LT629754">
    <property type="protein sequence ID" value="SDS40970.1"/>
    <property type="molecule type" value="Genomic_DNA"/>
</dbReference>
<dbReference type="SUPFAM" id="SSF53300">
    <property type="entry name" value="vWA-like"/>
    <property type="match status" value="1"/>
</dbReference>
<dbReference type="Pfam" id="PF12450">
    <property type="entry name" value="vWF_A"/>
    <property type="match status" value="1"/>
</dbReference>
<feature type="domain" description="VWFA" evidence="1">
    <location>
        <begin position="149"/>
        <end position="323"/>
    </location>
</feature>